<evidence type="ECO:0008006" key="11">
    <source>
        <dbReference type="Google" id="ProtNLM"/>
    </source>
</evidence>
<protein>
    <recommendedName>
        <fullName evidence="11">DUF2029 domain-containing protein</fullName>
    </recommendedName>
</protein>
<reference evidence="9 10" key="1">
    <citation type="submission" date="2016-10" db="EMBL/GenBank/DDBJ databases">
        <title>Rhodobacter sp. LPB0142, isolated from sea water.</title>
        <authorList>
            <person name="Kim E."/>
            <person name="Yi H."/>
        </authorList>
    </citation>
    <scope>NUCLEOTIDE SEQUENCE [LARGE SCALE GENOMIC DNA]</scope>
    <source>
        <strain evidence="9 10">LPB0142</strain>
    </source>
</reference>
<evidence type="ECO:0000256" key="5">
    <source>
        <dbReference type="ARBA" id="ARBA00022989"/>
    </source>
</evidence>
<evidence type="ECO:0000313" key="10">
    <source>
        <dbReference type="Proteomes" id="UP000176562"/>
    </source>
</evidence>
<dbReference type="STRING" id="1850250.LPB142_03950"/>
<evidence type="ECO:0000256" key="2">
    <source>
        <dbReference type="ARBA" id="ARBA00022475"/>
    </source>
</evidence>
<keyword evidence="5 8" id="KW-1133">Transmembrane helix</keyword>
<dbReference type="Pfam" id="PF09594">
    <property type="entry name" value="GT87"/>
    <property type="match status" value="1"/>
</dbReference>
<keyword evidence="4 8" id="KW-0812">Transmembrane</keyword>
<proteinExistence type="inferred from homology"/>
<feature type="transmembrane region" description="Helical" evidence="8">
    <location>
        <begin position="93"/>
        <end position="112"/>
    </location>
</feature>
<keyword evidence="6 8" id="KW-0472">Membrane</keyword>
<accession>A0A1D9M9N5</accession>
<sequence length="407" mass="42362">MALWAAWAWAWASGIWHADLAAIWFAGHLHATGADDLIYAAPDLFFGGTPPAWAPLQESLGADAQNIAFPYIYPPLWAGIVAPFAEALSPRGYFRLVLAVHIAMLAGSVLMAERLARPGWMPPLVFIGWGVAGLSVTTVGDTLLLLNQPSITVAFLTLAALSLIEARPRLAGLALAGAAAIKITPIAFAALFVQARRPAALLPFALGVGALAMASVALMGWPLHRAFLEQLARAGETSVLIKVNPSLRVLALAAADGLGLAPMQILLEDRAGATVLVAMPAWPGRLAAGLALALGVPALALAARRHGRAARTLTALGLALGIFLFGPLSWLHYLLIPMLLLPALGATLGPRPTGAVMLAALAVHSRDLMALYGRGAEGSLAHGAVVCGFWLLVLGATLVALSRCPRD</sequence>
<keyword evidence="2" id="KW-1003">Cell membrane</keyword>
<feature type="transmembrane region" description="Helical" evidence="8">
    <location>
        <begin position="124"/>
        <end position="140"/>
    </location>
</feature>
<dbReference type="GO" id="GO:0005886">
    <property type="term" value="C:plasma membrane"/>
    <property type="evidence" value="ECO:0007669"/>
    <property type="project" value="UniProtKB-SubCell"/>
</dbReference>
<evidence type="ECO:0000313" key="9">
    <source>
        <dbReference type="EMBL" id="AOZ68572.1"/>
    </source>
</evidence>
<gene>
    <name evidence="9" type="ORF">LPB142_03950</name>
</gene>
<feature type="transmembrane region" description="Helical" evidence="8">
    <location>
        <begin position="199"/>
        <end position="223"/>
    </location>
</feature>
<comment type="subcellular location">
    <subcellularLocation>
        <location evidence="1">Cell membrane</location>
        <topology evidence="1">Multi-pass membrane protein</topology>
    </subcellularLocation>
</comment>
<feature type="transmembrane region" description="Helical" evidence="8">
    <location>
        <begin position="315"/>
        <end position="336"/>
    </location>
</feature>
<comment type="similarity">
    <text evidence="7">Belongs to the glycosyltransferase 87 family.</text>
</comment>
<dbReference type="GO" id="GO:0016758">
    <property type="term" value="F:hexosyltransferase activity"/>
    <property type="evidence" value="ECO:0007669"/>
    <property type="project" value="InterPro"/>
</dbReference>
<organism evidence="9 10">
    <name type="scientific">Rhodobacter xanthinilyticus</name>
    <dbReference type="NCBI Taxonomy" id="1850250"/>
    <lineage>
        <taxon>Bacteria</taxon>
        <taxon>Pseudomonadati</taxon>
        <taxon>Pseudomonadota</taxon>
        <taxon>Alphaproteobacteria</taxon>
        <taxon>Rhodobacterales</taxon>
        <taxon>Rhodobacter group</taxon>
        <taxon>Rhodobacter</taxon>
    </lineage>
</organism>
<evidence type="ECO:0000256" key="8">
    <source>
        <dbReference type="SAM" id="Phobius"/>
    </source>
</evidence>
<dbReference type="Proteomes" id="UP000176562">
    <property type="component" value="Chromosome"/>
</dbReference>
<evidence type="ECO:0000256" key="3">
    <source>
        <dbReference type="ARBA" id="ARBA00022679"/>
    </source>
</evidence>
<evidence type="ECO:0000256" key="6">
    <source>
        <dbReference type="ARBA" id="ARBA00023136"/>
    </source>
</evidence>
<evidence type="ECO:0000256" key="4">
    <source>
        <dbReference type="ARBA" id="ARBA00022692"/>
    </source>
</evidence>
<dbReference type="KEGG" id="rhp:LPB142_03950"/>
<name>A0A1D9M9N5_9RHOB</name>
<keyword evidence="10" id="KW-1185">Reference proteome</keyword>
<feature type="transmembrane region" description="Helical" evidence="8">
    <location>
        <begin position="286"/>
        <end position="303"/>
    </location>
</feature>
<feature type="transmembrane region" description="Helical" evidence="8">
    <location>
        <begin position="380"/>
        <end position="401"/>
    </location>
</feature>
<dbReference type="EMBL" id="CP017781">
    <property type="protein sequence ID" value="AOZ68572.1"/>
    <property type="molecule type" value="Genomic_DNA"/>
</dbReference>
<dbReference type="AlphaFoldDB" id="A0A1D9M9N5"/>
<dbReference type="InterPro" id="IPR018584">
    <property type="entry name" value="GT87"/>
</dbReference>
<evidence type="ECO:0000256" key="1">
    <source>
        <dbReference type="ARBA" id="ARBA00004651"/>
    </source>
</evidence>
<keyword evidence="3" id="KW-0808">Transferase</keyword>
<feature type="transmembrane region" description="Helical" evidence="8">
    <location>
        <begin position="171"/>
        <end position="193"/>
    </location>
</feature>
<evidence type="ECO:0000256" key="7">
    <source>
        <dbReference type="ARBA" id="ARBA00024033"/>
    </source>
</evidence>